<comment type="caution">
    <text evidence="1">The sequence shown here is derived from an EMBL/GenBank/DDBJ whole genome shotgun (WGS) entry which is preliminary data.</text>
</comment>
<dbReference type="InterPro" id="IPR045493">
    <property type="entry name" value="DUF6435"/>
</dbReference>
<dbReference type="RefSeq" id="WP_324178347.1">
    <property type="nucleotide sequence ID" value="NZ_BAABAW010000016.1"/>
</dbReference>
<dbReference type="NCBIfam" id="NF033487">
    <property type="entry name" value="Lacal_2735_fam"/>
    <property type="match status" value="1"/>
</dbReference>
<evidence type="ECO:0000313" key="2">
    <source>
        <dbReference type="Proteomes" id="UP001327027"/>
    </source>
</evidence>
<accession>A0ABU5ZQV1</accession>
<dbReference type="EMBL" id="JAYKLX010000001">
    <property type="protein sequence ID" value="MEB3344299.1"/>
    <property type="molecule type" value="Genomic_DNA"/>
</dbReference>
<keyword evidence="2" id="KW-1185">Reference proteome</keyword>
<organism evidence="1 2">
    <name type="scientific">Aquimarina gracilis</name>
    <dbReference type="NCBI Taxonomy" id="874422"/>
    <lineage>
        <taxon>Bacteria</taxon>
        <taxon>Pseudomonadati</taxon>
        <taxon>Bacteroidota</taxon>
        <taxon>Flavobacteriia</taxon>
        <taxon>Flavobacteriales</taxon>
        <taxon>Flavobacteriaceae</taxon>
        <taxon>Aquimarina</taxon>
    </lineage>
</organism>
<proteinExistence type="predicted"/>
<gene>
    <name evidence="1" type="ORF">U6A24_02445</name>
</gene>
<protein>
    <submittedName>
        <fullName evidence="1">Lacal_2735 family protein</fullName>
    </submittedName>
</protein>
<dbReference type="Proteomes" id="UP001327027">
    <property type="component" value="Unassembled WGS sequence"/>
</dbReference>
<sequence>MFGLFKKKSEVEVLQKKYEKVMGQWHKLSTVNRAESDKKYAEAEEILRKIEAIKAK</sequence>
<reference evidence="1 2" key="1">
    <citation type="journal article" date="2013" name="Int. J. Syst. Evol. Microbiol.">
        <title>Aquimarina gracilis sp. nov., isolated from the gut microflora of a mussel, Mytilus coruscus, and emended description of Aquimarina spongiae.</title>
        <authorList>
            <person name="Park S.C."/>
            <person name="Choe H.N."/>
            <person name="Baik K.S."/>
            <person name="Seong C.N."/>
        </authorList>
    </citation>
    <scope>NUCLEOTIDE SEQUENCE [LARGE SCALE GENOMIC DNA]</scope>
    <source>
        <strain evidence="1 2">PSC32</strain>
    </source>
</reference>
<evidence type="ECO:0000313" key="1">
    <source>
        <dbReference type="EMBL" id="MEB3344299.1"/>
    </source>
</evidence>
<name>A0ABU5ZQV1_9FLAO</name>